<dbReference type="RefSeq" id="WP_140505439.1">
    <property type="nucleotide sequence ID" value="NZ_RCZH01000004.1"/>
</dbReference>
<evidence type="ECO:0000256" key="1">
    <source>
        <dbReference type="SAM" id="SignalP"/>
    </source>
</evidence>
<dbReference type="EMBL" id="RCZH01000004">
    <property type="protein sequence ID" value="TPG42158.1"/>
    <property type="molecule type" value="Genomic_DNA"/>
</dbReference>
<dbReference type="InterPro" id="IPR011486">
    <property type="entry name" value="BBP2"/>
</dbReference>
<feature type="signal peptide" evidence="1">
    <location>
        <begin position="1"/>
        <end position="19"/>
    </location>
</feature>
<evidence type="ECO:0000313" key="2">
    <source>
        <dbReference type="EMBL" id="TPG42158.1"/>
    </source>
</evidence>
<comment type="caution">
    <text evidence="2">The sequence shown here is derived from an EMBL/GenBank/DDBJ whole genome shotgun (WGS) entry which is preliminary data.</text>
</comment>
<dbReference type="Pfam" id="PF07642">
    <property type="entry name" value="BBP2"/>
    <property type="match status" value="1"/>
</dbReference>
<protein>
    <submittedName>
        <fullName evidence="2">Porin</fullName>
    </submittedName>
</protein>
<feature type="chain" id="PRO_5021368316" evidence="1">
    <location>
        <begin position="20"/>
        <end position="364"/>
    </location>
</feature>
<dbReference type="Proteomes" id="UP000319700">
    <property type="component" value="Unassembled WGS sequence"/>
</dbReference>
<keyword evidence="3" id="KW-1185">Reference proteome</keyword>
<name>A0A502EW86_9FLAO</name>
<sequence>MKKVLHIFAAMLTSSFAFAQDDTETPVSPATTWGGSADAYYKYDFSKQMNGLTSFTNSQDSFELGMASVQASHTFGKASVFVDLGFGKRAGEFSYNETTDKDIYSKFLIKQLFFTYQITEKFKVVAGSFGTHIGYEVLDAIGNKNYSMSYAFSYGPFFNTGVKAQYTSGKFTAMFGITNPTDFKSAMDAGSSQKTYIGQVGYVGETGSAYLNFTSGSTNPTPGTLVVPSNENKSQIDFVASKTITDAFALGFNATYAKTKNDFDSTLDGEWFSLVGYANYAFKPTLSLAYRMEYFDAKDAAASLGTVAGTNVFANTVSLNYKVGKLTIIPEFRYDAASEDVFLDKDANPTGGSFFGLIATTYSF</sequence>
<reference evidence="2 3" key="1">
    <citation type="journal article" date="2019" name="Environ. Microbiol.">
        <title>Species interactions and distinct microbial communities in high Arctic permafrost affected cryosols are associated with the CH4 and CO2 gas fluxes.</title>
        <authorList>
            <person name="Altshuler I."/>
            <person name="Hamel J."/>
            <person name="Turney S."/>
            <person name="Magnuson E."/>
            <person name="Levesque R."/>
            <person name="Greer C."/>
            <person name="Whyte L.G."/>
        </authorList>
    </citation>
    <scope>NUCLEOTIDE SEQUENCE [LARGE SCALE GENOMIC DNA]</scope>
    <source>
        <strain evidence="2 3">42</strain>
    </source>
</reference>
<organism evidence="2 3">
    <name type="scientific">Flavobacterium pectinovorum</name>
    <dbReference type="NCBI Taxonomy" id="29533"/>
    <lineage>
        <taxon>Bacteria</taxon>
        <taxon>Pseudomonadati</taxon>
        <taxon>Bacteroidota</taxon>
        <taxon>Flavobacteriia</taxon>
        <taxon>Flavobacteriales</taxon>
        <taxon>Flavobacteriaceae</taxon>
        <taxon>Flavobacterium</taxon>
    </lineage>
</organism>
<evidence type="ECO:0000313" key="3">
    <source>
        <dbReference type="Proteomes" id="UP000319700"/>
    </source>
</evidence>
<dbReference type="OrthoDB" id="1114561at2"/>
<proteinExistence type="predicted"/>
<gene>
    <name evidence="2" type="ORF">EAH81_07525</name>
</gene>
<keyword evidence="1" id="KW-0732">Signal</keyword>
<dbReference type="SUPFAM" id="SSF56935">
    <property type="entry name" value="Porins"/>
    <property type="match status" value="1"/>
</dbReference>
<accession>A0A502EW86</accession>
<dbReference type="AlphaFoldDB" id="A0A502EW86"/>